<dbReference type="InterPro" id="IPR013783">
    <property type="entry name" value="Ig-like_fold"/>
</dbReference>
<dbReference type="Proteomes" id="UP001257060">
    <property type="component" value="Unassembled WGS sequence"/>
</dbReference>
<evidence type="ECO:0000313" key="2">
    <source>
        <dbReference type="Proteomes" id="UP001257060"/>
    </source>
</evidence>
<evidence type="ECO:0000313" key="1">
    <source>
        <dbReference type="EMBL" id="MDS0300905.1"/>
    </source>
</evidence>
<dbReference type="Gene3D" id="2.60.40.10">
    <property type="entry name" value="Immunoglobulins"/>
    <property type="match status" value="1"/>
</dbReference>
<protein>
    <submittedName>
        <fullName evidence="1">Uncharacterized protein</fullName>
    </submittedName>
</protein>
<name>A0ABU2GJD3_9EURY</name>
<gene>
    <name evidence="1" type="ORF">NDI76_19335</name>
</gene>
<dbReference type="RefSeq" id="WP_310925827.1">
    <property type="nucleotide sequence ID" value="NZ_JAMQOP010000005.1"/>
</dbReference>
<accession>A0ABU2GJD3</accession>
<proteinExistence type="predicted"/>
<reference evidence="1 2" key="1">
    <citation type="submission" date="2022-06" db="EMBL/GenBank/DDBJ databases">
        <title>Halogeometricum sp. a new haloarchaeum isolate from saline soil.</title>
        <authorList>
            <person name="Strakova D."/>
            <person name="Galisteo C."/>
            <person name="Sanchez-Porro C."/>
            <person name="Ventosa A."/>
        </authorList>
    </citation>
    <scope>NUCLEOTIDE SEQUENCE [LARGE SCALE GENOMIC DNA]</scope>
    <source>
        <strain evidence="1 2">S1BR25-6</strain>
    </source>
</reference>
<comment type="caution">
    <text evidence="1">The sequence shown here is derived from an EMBL/GenBank/DDBJ whole genome shotgun (WGS) entry which is preliminary data.</text>
</comment>
<keyword evidence="2" id="KW-1185">Reference proteome</keyword>
<dbReference type="EMBL" id="JAMQOP010000005">
    <property type="protein sequence ID" value="MDS0300905.1"/>
    <property type="molecule type" value="Genomic_DNA"/>
</dbReference>
<organism evidence="1 2">
    <name type="scientific">Halogeometricum salsisoli</name>
    <dbReference type="NCBI Taxonomy" id="2950536"/>
    <lineage>
        <taxon>Archaea</taxon>
        <taxon>Methanobacteriati</taxon>
        <taxon>Methanobacteriota</taxon>
        <taxon>Stenosarchaea group</taxon>
        <taxon>Halobacteria</taxon>
        <taxon>Halobacteriales</taxon>
        <taxon>Haloferacaceae</taxon>
        <taxon>Halogeometricum</taxon>
    </lineage>
</organism>
<sequence length="343" mass="36529">MTNQTIVDKLGEIRDAVAQDSIRDATTLFLELKEEYIDTRIGEAARHKQYLLVHNVGGVSGEERTALTKYVSGLTRVQMQRSELLTTGAQYVSGLEVNTDSLIEIVDKTQNVERSLLESRQTAESISVPEPLPASVSLLNLDTSDDQLPKGAPGDLTIVVANPGDKSAKGVQVELSSDGKLNFESNTLMIGSISGQKTVSTTITGTASGLATLEAEITSEDAGSDFGSTSLQVINKRSAAENAKTKIDNILDNIESAGPGKGGGRTVESKLSNADAKISDALRFIDQNRSKQANNVLNAASRMLGALLNQLSGQGKSGVNEFFVEQQVEATIETISIAKRAEM</sequence>